<feature type="region of interest" description="Disordered" evidence="1">
    <location>
        <begin position="230"/>
        <end position="251"/>
    </location>
</feature>
<accession>A0A1S0Z561</accession>
<comment type="caution">
    <text evidence="2">The sequence shown here is derived from an EMBL/GenBank/DDBJ whole genome shotgun (WGS) entry which is preliminary data.</text>
</comment>
<gene>
    <name evidence="2" type="ORF">A7T00_33075</name>
</gene>
<organism evidence="2">
    <name type="scientific">Salmonella enterica subsp. enterica serovar Saintpaul</name>
    <dbReference type="NCBI Taxonomy" id="90105"/>
    <lineage>
        <taxon>Bacteria</taxon>
        <taxon>Pseudomonadati</taxon>
        <taxon>Pseudomonadota</taxon>
        <taxon>Gammaproteobacteria</taxon>
        <taxon>Enterobacterales</taxon>
        <taxon>Enterobacteriaceae</taxon>
        <taxon>Salmonella</taxon>
    </lineage>
</organism>
<proteinExistence type="predicted"/>
<protein>
    <submittedName>
        <fullName evidence="2">Uncharacterized protein</fullName>
    </submittedName>
</protein>
<name>A0A1S0Z561_SALET</name>
<dbReference type="AlphaFoldDB" id="A0A1S0Z561"/>
<dbReference type="RefSeq" id="WP_023230123.1">
    <property type="nucleotide sequence ID" value="NZ_QWDP01000025.1"/>
</dbReference>
<evidence type="ECO:0000313" key="2">
    <source>
        <dbReference type="EMBL" id="OHG56644.1"/>
    </source>
</evidence>
<dbReference type="EMBL" id="MLZC01000041">
    <property type="protein sequence ID" value="OHG56644.1"/>
    <property type="molecule type" value="Genomic_DNA"/>
</dbReference>
<evidence type="ECO:0000256" key="1">
    <source>
        <dbReference type="SAM" id="MobiDB-lite"/>
    </source>
</evidence>
<sequence>MSESLIIFSREWLVTTSLTAYLVPVYFRPVTSVYDMTELTRYLRTQPRSPVVLGLRPHEHVTDLYRLQPLLAGRAVLFVSRSFYWTDYSLPEWLGLEQYGFCSWDTIHNPFSRRREMRRFKQSAADVQEDDCATDGAKRQAPAASVITGMQILERANRWLYRELSAAGLNGFEVRVLSLMSEGLKGSLSSRTRSLYKNTGLLKLGMTKHVLNLYRGVKVRPELQAGLHCPDGESRRKVKESGMDEVEILHK</sequence>
<reference evidence="2" key="1">
    <citation type="submission" date="2016-09" db="EMBL/GenBank/DDBJ databases">
        <title>Whole genome sequencing of Salmonella enterica.</title>
        <authorList>
            <person name="Bell R."/>
        </authorList>
    </citation>
    <scope>NUCLEOTIDE SEQUENCE [LARGE SCALE GENOMIC DNA]</scope>
    <source>
        <strain evidence="2">CFSAN044978</strain>
    </source>
</reference>